<reference evidence="2 3" key="1">
    <citation type="journal article" date="2012" name="J. Bacteriol.">
        <title>Genome sequence of the bacterium Streptomyces davawensis JCM 4913 and heterologous production of the unique antibiotic roseoflavin.</title>
        <authorList>
            <person name="Jankowitsch F."/>
            <person name="Schwarz J."/>
            <person name="Ruckert C."/>
            <person name="Gust B."/>
            <person name="Szczepanowski R."/>
            <person name="Blom J."/>
            <person name="Pelzer S."/>
            <person name="Kalinowski J."/>
            <person name="Mack M."/>
        </authorList>
    </citation>
    <scope>NUCLEOTIDE SEQUENCE [LARGE SCALE GENOMIC DNA]</scope>
    <source>
        <strain evidence="3">DSM 101723 / JCM 4913 / KCC S-0913 / 768</strain>
        <plasmid evidence="2 3">pSDA1</plasmid>
    </source>
</reference>
<evidence type="ECO:0000313" key="2">
    <source>
        <dbReference type="EMBL" id="CCK32980.1"/>
    </source>
</evidence>
<evidence type="ECO:0000313" key="3">
    <source>
        <dbReference type="Proteomes" id="UP000008043"/>
    </source>
</evidence>
<feature type="region of interest" description="Disordered" evidence="1">
    <location>
        <begin position="1"/>
        <end position="28"/>
    </location>
</feature>
<keyword evidence="2" id="KW-0614">Plasmid</keyword>
<dbReference type="EMBL" id="HE971710">
    <property type="protein sequence ID" value="CCK32980.1"/>
    <property type="molecule type" value="Genomic_DNA"/>
</dbReference>
<evidence type="ECO:0000256" key="1">
    <source>
        <dbReference type="SAM" id="MobiDB-lite"/>
    </source>
</evidence>
<dbReference type="eggNOG" id="ENOG5031PDB">
    <property type="taxonomic scope" value="Bacteria"/>
</dbReference>
<feature type="compositionally biased region" description="Basic and acidic residues" evidence="1">
    <location>
        <begin position="1"/>
        <end position="11"/>
    </location>
</feature>
<keyword evidence="3" id="KW-1185">Reference proteome</keyword>
<dbReference type="HOGENOM" id="CLU_155283_0_0_11"/>
<dbReference type="PATRIC" id="fig|1214101.3.peg.8684"/>
<protein>
    <submittedName>
        <fullName evidence="2">Putative nucleic acid-binding protein</fullName>
    </submittedName>
</protein>
<name>K4RGS1_STRDJ</name>
<gene>
    <name evidence="2" type="ORF">BN159_p109</name>
</gene>
<dbReference type="KEGG" id="sdv:BN159_p109"/>
<sequence>MEPMDAWERPDGYWLGTSPSYPDSPGWSEQEQKEVAALRERERELASAIVTHPFWSEVAGPGRPDARSQLKHTLERGDGEGQEAA</sequence>
<feature type="compositionally biased region" description="Basic and acidic residues" evidence="1">
    <location>
        <begin position="64"/>
        <end position="79"/>
    </location>
</feature>
<accession>K4RGS1</accession>
<dbReference type="Proteomes" id="UP000008043">
    <property type="component" value="Plasmid pSDA1"/>
</dbReference>
<dbReference type="AlphaFoldDB" id="K4RGS1"/>
<feature type="region of interest" description="Disordered" evidence="1">
    <location>
        <begin position="56"/>
        <end position="85"/>
    </location>
</feature>
<organism evidence="3">
    <name type="scientific">Streptomyces davaonensis (strain DSM 101723 / JCM 4913 / KCC S-0913 / 768)</name>
    <dbReference type="NCBI Taxonomy" id="1214101"/>
    <lineage>
        <taxon>Bacteria</taxon>
        <taxon>Bacillati</taxon>
        <taxon>Actinomycetota</taxon>
        <taxon>Actinomycetes</taxon>
        <taxon>Kitasatosporales</taxon>
        <taxon>Streptomycetaceae</taxon>
        <taxon>Streptomyces</taxon>
    </lineage>
</organism>
<proteinExistence type="predicted"/>
<geneLocation type="plasmid" evidence="2 3">
    <name>pSDA1</name>
</geneLocation>